<feature type="transmembrane region" description="Helical" evidence="7">
    <location>
        <begin position="86"/>
        <end position="105"/>
    </location>
</feature>
<dbReference type="InterPro" id="IPR034294">
    <property type="entry name" value="Aquaporin_transptr"/>
</dbReference>
<dbReference type="AlphaFoldDB" id="A0A2A4G6R8"/>
<gene>
    <name evidence="8" type="ORF">B7P33_12940</name>
</gene>
<dbReference type="InterPro" id="IPR023271">
    <property type="entry name" value="Aquaporin-like"/>
</dbReference>
<organism evidence="8 9">
    <name type="scientific">Sediminicola luteus</name>
    <dbReference type="NCBI Taxonomy" id="319238"/>
    <lineage>
        <taxon>Bacteria</taxon>
        <taxon>Pseudomonadati</taxon>
        <taxon>Bacteroidota</taxon>
        <taxon>Flavobacteriia</taxon>
        <taxon>Flavobacteriales</taxon>
        <taxon>Flavobacteriaceae</taxon>
        <taxon>Sediminicola</taxon>
    </lineage>
</organism>
<evidence type="ECO:0000256" key="6">
    <source>
        <dbReference type="RuleBase" id="RU000477"/>
    </source>
</evidence>
<evidence type="ECO:0000256" key="1">
    <source>
        <dbReference type="ARBA" id="ARBA00004141"/>
    </source>
</evidence>
<comment type="similarity">
    <text evidence="6">Belongs to the MIP/aquaporin (TC 1.A.8) family.</text>
</comment>
<feature type="transmembrane region" description="Helical" evidence="7">
    <location>
        <begin position="197"/>
        <end position="218"/>
    </location>
</feature>
<comment type="subcellular location">
    <subcellularLocation>
        <location evidence="1">Membrane</location>
        <topology evidence="1">Multi-pass membrane protein</topology>
    </subcellularLocation>
</comment>
<feature type="transmembrane region" description="Helical" evidence="7">
    <location>
        <begin position="35"/>
        <end position="56"/>
    </location>
</feature>
<dbReference type="PRINTS" id="PR00783">
    <property type="entry name" value="MINTRINSICP"/>
</dbReference>
<dbReference type="Pfam" id="PF00230">
    <property type="entry name" value="MIP"/>
    <property type="match status" value="1"/>
</dbReference>
<feature type="transmembrane region" description="Helical" evidence="7">
    <location>
        <begin position="12"/>
        <end position="29"/>
    </location>
</feature>
<evidence type="ECO:0000256" key="4">
    <source>
        <dbReference type="ARBA" id="ARBA00022989"/>
    </source>
</evidence>
<proteinExistence type="inferred from homology"/>
<evidence type="ECO:0000313" key="9">
    <source>
        <dbReference type="Proteomes" id="UP000219559"/>
    </source>
</evidence>
<keyword evidence="9" id="KW-1185">Reference proteome</keyword>
<dbReference type="GO" id="GO:0015267">
    <property type="term" value="F:channel activity"/>
    <property type="evidence" value="ECO:0007669"/>
    <property type="project" value="InterPro"/>
</dbReference>
<dbReference type="InterPro" id="IPR022357">
    <property type="entry name" value="MIP_CS"/>
</dbReference>
<dbReference type="NCBIfam" id="TIGR00861">
    <property type="entry name" value="MIP"/>
    <property type="match status" value="1"/>
</dbReference>
<keyword evidence="4 7" id="KW-1133">Transmembrane helix</keyword>
<accession>A0A2A4G6R8</accession>
<dbReference type="EMBL" id="NBWU01000004">
    <property type="protein sequence ID" value="PCE64131.1"/>
    <property type="molecule type" value="Genomic_DNA"/>
</dbReference>
<dbReference type="GO" id="GO:0016020">
    <property type="term" value="C:membrane"/>
    <property type="evidence" value="ECO:0007669"/>
    <property type="project" value="UniProtKB-SubCell"/>
</dbReference>
<dbReference type="PROSITE" id="PS00221">
    <property type="entry name" value="MIP"/>
    <property type="match status" value="1"/>
</dbReference>
<keyword evidence="2 6" id="KW-0813">Transport</keyword>
<evidence type="ECO:0000256" key="3">
    <source>
        <dbReference type="ARBA" id="ARBA00022692"/>
    </source>
</evidence>
<evidence type="ECO:0000256" key="2">
    <source>
        <dbReference type="ARBA" id="ARBA00022448"/>
    </source>
</evidence>
<feature type="transmembrane region" description="Helical" evidence="7">
    <location>
        <begin position="152"/>
        <end position="171"/>
    </location>
</feature>
<comment type="caution">
    <text evidence="8">The sequence shown here is derived from an EMBL/GenBank/DDBJ whole genome shotgun (WGS) entry which is preliminary data.</text>
</comment>
<dbReference type="InterPro" id="IPR000425">
    <property type="entry name" value="MIP"/>
</dbReference>
<dbReference type="SUPFAM" id="SSF81338">
    <property type="entry name" value="Aquaporin-like"/>
    <property type="match status" value="1"/>
</dbReference>
<dbReference type="Proteomes" id="UP000219559">
    <property type="component" value="Unassembled WGS sequence"/>
</dbReference>
<feature type="transmembrane region" description="Helical" evidence="7">
    <location>
        <begin position="125"/>
        <end position="145"/>
    </location>
</feature>
<dbReference type="PANTHER" id="PTHR45724:SF27">
    <property type="entry name" value="AQUAPORIN NIP2-1-RELATED"/>
    <property type="match status" value="1"/>
</dbReference>
<evidence type="ECO:0000313" key="8">
    <source>
        <dbReference type="EMBL" id="PCE64131.1"/>
    </source>
</evidence>
<keyword evidence="5 7" id="KW-0472">Membrane</keyword>
<dbReference type="PANTHER" id="PTHR45724">
    <property type="entry name" value="AQUAPORIN NIP2-1"/>
    <property type="match status" value="1"/>
</dbReference>
<evidence type="ECO:0000256" key="5">
    <source>
        <dbReference type="ARBA" id="ARBA00023136"/>
    </source>
</evidence>
<dbReference type="RefSeq" id="WP_097442911.1">
    <property type="nucleotide sequence ID" value="NZ_NBWU01000004.1"/>
</dbReference>
<reference evidence="8 9" key="1">
    <citation type="submission" date="2017-04" db="EMBL/GenBank/DDBJ databases">
        <title>A new member of the family Flavobacteriaceae isolated from ascidians.</title>
        <authorList>
            <person name="Chen L."/>
        </authorList>
    </citation>
    <scope>NUCLEOTIDE SEQUENCE [LARGE SCALE GENOMIC DNA]</scope>
    <source>
        <strain evidence="8 9">HQA918</strain>
    </source>
</reference>
<evidence type="ECO:0000256" key="7">
    <source>
        <dbReference type="SAM" id="Phobius"/>
    </source>
</evidence>
<keyword evidence="3 6" id="KW-0812">Transmembrane</keyword>
<sequence length="225" mass="24012">MTVRPNQLFSEFLSTYILVFCGTGAMVVNEVTGGSVTHVGVCLVWGFVVLAMIYAFGEISGAHMNPAVTVAFAVAKKFDWKNVPPYVLSQSVGALLASTTLWLLFPASEWLGGTHPSVDPYFSPGSTFILEFLLTFFLMVTIINVSTGSKEVGAMAGLAIGGVVMLEALFAGPMTNASMNPARSLGPNLVSGHYHDLWIYLLAPTLGAIFAVFTCKWAKGPKCCD</sequence>
<dbReference type="Gene3D" id="1.20.1080.10">
    <property type="entry name" value="Glycerol uptake facilitator protein"/>
    <property type="match status" value="1"/>
</dbReference>
<dbReference type="OrthoDB" id="9807293at2"/>
<protein>
    <submittedName>
        <fullName evidence="8">Aquaporin</fullName>
    </submittedName>
</protein>
<name>A0A2A4G6R8_9FLAO</name>